<evidence type="ECO:0000256" key="2">
    <source>
        <dbReference type="ARBA" id="ARBA00022475"/>
    </source>
</evidence>
<keyword evidence="6 8" id="KW-1133">Transmembrane helix</keyword>
<dbReference type="Gene3D" id="3.55.40.10">
    <property type="entry name" value="minor pseudopilin epsh domain"/>
    <property type="match status" value="1"/>
</dbReference>
<name>A0A3B0XJB2_9ZZZZ</name>
<protein>
    <recommendedName>
        <fullName evidence="9">General secretion pathway GspH domain-containing protein</fullName>
    </recommendedName>
</protein>
<dbReference type="SUPFAM" id="SSF54523">
    <property type="entry name" value="Pili subunits"/>
    <property type="match status" value="1"/>
</dbReference>
<organism evidence="10">
    <name type="scientific">hydrothermal vent metagenome</name>
    <dbReference type="NCBI Taxonomy" id="652676"/>
    <lineage>
        <taxon>unclassified sequences</taxon>
        <taxon>metagenomes</taxon>
        <taxon>ecological metagenomes</taxon>
    </lineage>
</organism>
<dbReference type="AlphaFoldDB" id="A0A3B0XJB2"/>
<dbReference type="Pfam" id="PF12019">
    <property type="entry name" value="GspH"/>
    <property type="match status" value="1"/>
</dbReference>
<evidence type="ECO:0000256" key="7">
    <source>
        <dbReference type="ARBA" id="ARBA00023136"/>
    </source>
</evidence>
<dbReference type="EMBL" id="UOFF01000178">
    <property type="protein sequence ID" value="VAW56094.1"/>
    <property type="molecule type" value="Genomic_DNA"/>
</dbReference>
<evidence type="ECO:0000256" key="3">
    <source>
        <dbReference type="ARBA" id="ARBA00022481"/>
    </source>
</evidence>
<evidence type="ECO:0000256" key="8">
    <source>
        <dbReference type="SAM" id="Phobius"/>
    </source>
</evidence>
<keyword evidence="2" id="KW-1003">Cell membrane</keyword>
<dbReference type="InterPro" id="IPR022346">
    <property type="entry name" value="T2SS_GspH"/>
</dbReference>
<evidence type="ECO:0000256" key="4">
    <source>
        <dbReference type="ARBA" id="ARBA00022519"/>
    </source>
</evidence>
<evidence type="ECO:0000256" key="1">
    <source>
        <dbReference type="ARBA" id="ARBA00004377"/>
    </source>
</evidence>
<keyword evidence="4" id="KW-0997">Cell inner membrane</keyword>
<comment type="subcellular location">
    <subcellularLocation>
        <location evidence="1">Cell inner membrane</location>
        <topology evidence="1">Single-pass membrane protein</topology>
    </subcellularLocation>
</comment>
<gene>
    <name evidence="10" type="ORF">MNBD_GAMMA07-1708</name>
</gene>
<feature type="transmembrane region" description="Helical" evidence="8">
    <location>
        <begin position="20"/>
        <end position="38"/>
    </location>
</feature>
<keyword evidence="5 8" id="KW-0812">Transmembrane</keyword>
<dbReference type="GO" id="GO:0015628">
    <property type="term" value="P:protein secretion by the type II secretion system"/>
    <property type="evidence" value="ECO:0007669"/>
    <property type="project" value="InterPro"/>
</dbReference>
<keyword evidence="3" id="KW-0488">Methylation</keyword>
<accession>A0A3B0XJB2</accession>
<feature type="domain" description="General secretion pathway GspH" evidence="9">
    <location>
        <begin position="51"/>
        <end position="171"/>
    </location>
</feature>
<dbReference type="InterPro" id="IPR012902">
    <property type="entry name" value="N_methyl_site"/>
</dbReference>
<dbReference type="GO" id="GO:0015627">
    <property type="term" value="C:type II protein secretion system complex"/>
    <property type="evidence" value="ECO:0007669"/>
    <property type="project" value="InterPro"/>
</dbReference>
<evidence type="ECO:0000313" key="10">
    <source>
        <dbReference type="EMBL" id="VAW56094.1"/>
    </source>
</evidence>
<reference evidence="10" key="1">
    <citation type="submission" date="2018-06" db="EMBL/GenBank/DDBJ databases">
        <authorList>
            <person name="Zhirakovskaya E."/>
        </authorList>
    </citation>
    <scope>NUCLEOTIDE SEQUENCE</scope>
</reference>
<evidence type="ECO:0000259" key="9">
    <source>
        <dbReference type="Pfam" id="PF12019"/>
    </source>
</evidence>
<dbReference type="NCBIfam" id="TIGR02532">
    <property type="entry name" value="IV_pilin_GFxxxE"/>
    <property type="match status" value="1"/>
</dbReference>
<evidence type="ECO:0000256" key="5">
    <source>
        <dbReference type="ARBA" id="ARBA00022692"/>
    </source>
</evidence>
<evidence type="ECO:0000256" key="6">
    <source>
        <dbReference type="ARBA" id="ARBA00022989"/>
    </source>
</evidence>
<sequence>MVLNVIMKLFNQSGLTAIELIIAMAIVGIVSAVGVPTFRAMSIINEVAATSNAMRSSMKYARSEALTRGKSVIMCSSSNGTSCSLANGEWAKGWIIGVDLDNDSNINEAVDQLLNVFLLDDDTQITIVPSDAAFNQKVIYGYDGWLTAGVAAGFNICSGFPSDGYPQREIRASVAGEPQLAKNAGVQC</sequence>
<dbReference type="InterPro" id="IPR045584">
    <property type="entry name" value="Pilin-like"/>
</dbReference>
<keyword evidence="7 8" id="KW-0472">Membrane</keyword>
<dbReference type="GO" id="GO:0005886">
    <property type="term" value="C:plasma membrane"/>
    <property type="evidence" value="ECO:0007669"/>
    <property type="project" value="UniProtKB-SubCell"/>
</dbReference>
<proteinExistence type="predicted"/>